<keyword evidence="5" id="KW-0539">Nucleus</keyword>
<evidence type="ECO:0000313" key="7">
    <source>
        <dbReference type="EMBL" id="CAI0398438.1"/>
    </source>
</evidence>
<protein>
    <recommendedName>
        <fullName evidence="6">OVATE domain-containing protein</fullName>
    </recommendedName>
</protein>
<comment type="subcellular location">
    <subcellularLocation>
        <location evidence="1">Nucleus</location>
    </subcellularLocation>
</comment>
<dbReference type="InterPro" id="IPR006458">
    <property type="entry name" value="Ovate_C"/>
</dbReference>
<proteinExistence type="predicted"/>
<accession>A0AAV0INV3</accession>
<comment type="caution">
    <text evidence="7">The sequence shown here is derived from an EMBL/GenBank/DDBJ whole genome shotgun (WGS) entry which is preliminary data.</text>
</comment>
<dbReference type="GO" id="GO:0045892">
    <property type="term" value="P:negative regulation of DNA-templated transcription"/>
    <property type="evidence" value="ECO:0007669"/>
    <property type="project" value="UniProtKB-ARBA"/>
</dbReference>
<dbReference type="AlphaFoldDB" id="A0AAV0INV3"/>
<keyword evidence="8" id="KW-1185">Reference proteome</keyword>
<dbReference type="EMBL" id="CAMGYJ010000004">
    <property type="protein sequence ID" value="CAI0398438.1"/>
    <property type="molecule type" value="Genomic_DNA"/>
</dbReference>
<keyword evidence="4" id="KW-0804">Transcription</keyword>
<evidence type="ECO:0000256" key="5">
    <source>
        <dbReference type="ARBA" id="ARBA00023242"/>
    </source>
</evidence>
<evidence type="ECO:0000313" key="8">
    <source>
        <dbReference type="Proteomes" id="UP001154282"/>
    </source>
</evidence>
<gene>
    <name evidence="7" type="ORF">LITE_LOCUS9899</name>
</gene>
<keyword evidence="3" id="KW-0805">Transcription regulation</keyword>
<evidence type="ECO:0000259" key="6">
    <source>
        <dbReference type="PROSITE" id="PS51754"/>
    </source>
</evidence>
<dbReference type="PROSITE" id="PS51754">
    <property type="entry name" value="OVATE"/>
    <property type="match status" value="1"/>
</dbReference>
<reference evidence="7" key="1">
    <citation type="submission" date="2022-08" db="EMBL/GenBank/DDBJ databases">
        <authorList>
            <person name="Gutierrez-Valencia J."/>
        </authorList>
    </citation>
    <scope>NUCLEOTIDE SEQUENCE</scope>
</reference>
<evidence type="ECO:0000256" key="3">
    <source>
        <dbReference type="ARBA" id="ARBA00023015"/>
    </source>
</evidence>
<evidence type="ECO:0000256" key="4">
    <source>
        <dbReference type="ARBA" id="ARBA00023163"/>
    </source>
</evidence>
<sequence length="90" mass="10429">QRLVFEPAGATRSILEAAKLPFPDCTVAAVDTEDPRADFRTSMLDVFFFSGLDWSTGEVAIFLEWYLKMNIKENRCYVVEAFVEMFNRFF</sequence>
<feature type="non-terminal residue" evidence="7">
    <location>
        <position position="1"/>
    </location>
</feature>
<keyword evidence="2" id="KW-0678">Repressor</keyword>
<dbReference type="Pfam" id="PF04844">
    <property type="entry name" value="Ovate"/>
    <property type="match status" value="1"/>
</dbReference>
<evidence type="ECO:0000256" key="1">
    <source>
        <dbReference type="ARBA" id="ARBA00004123"/>
    </source>
</evidence>
<feature type="domain" description="OVATE" evidence="6">
    <location>
        <begin position="27"/>
        <end position="88"/>
    </location>
</feature>
<organism evidence="7 8">
    <name type="scientific">Linum tenue</name>
    <dbReference type="NCBI Taxonomy" id="586396"/>
    <lineage>
        <taxon>Eukaryota</taxon>
        <taxon>Viridiplantae</taxon>
        <taxon>Streptophyta</taxon>
        <taxon>Embryophyta</taxon>
        <taxon>Tracheophyta</taxon>
        <taxon>Spermatophyta</taxon>
        <taxon>Magnoliopsida</taxon>
        <taxon>eudicotyledons</taxon>
        <taxon>Gunneridae</taxon>
        <taxon>Pentapetalae</taxon>
        <taxon>rosids</taxon>
        <taxon>fabids</taxon>
        <taxon>Malpighiales</taxon>
        <taxon>Linaceae</taxon>
        <taxon>Linum</taxon>
    </lineage>
</organism>
<dbReference type="GO" id="GO:0005634">
    <property type="term" value="C:nucleus"/>
    <property type="evidence" value="ECO:0007669"/>
    <property type="project" value="UniProtKB-SubCell"/>
</dbReference>
<evidence type="ECO:0000256" key="2">
    <source>
        <dbReference type="ARBA" id="ARBA00022491"/>
    </source>
</evidence>
<dbReference type="Proteomes" id="UP001154282">
    <property type="component" value="Unassembled WGS sequence"/>
</dbReference>
<name>A0AAV0INV3_9ROSI</name>